<dbReference type="GO" id="GO:0008276">
    <property type="term" value="F:protein methyltransferase activity"/>
    <property type="evidence" value="ECO:0007669"/>
    <property type="project" value="TreeGrafter"/>
</dbReference>
<dbReference type="AlphaFoldDB" id="A0A832I5X3"/>
<sequence>MFRFAELCQENLRGKPVSGRKTIEWLLTCPDPEGVEEFLLGLNFFNFALEASENGNFVRVYTNDEGLLERLRLQFGCELIDKKLTQERDWFLYLRLKPFEIVPNVWIDPTHRFRKNAIVIKMKPSAAFGTGDHPTTKLAARLMYNHLKSKDRVLDVGCGTGVLAIIAKKLGVRKVVAVDNDPVAVEIAKEFARRNRVQIDIKLSDLLENVSGTFDLVVANLTTNLVVSLLKQIDRVTKAGSRIIVSGIPRVDDEKVKMAVREKSLQIVEEAELEDWKAFCLKTY</sequence>
<protein>
    <submittedName>
        <fullName evidence="3">Methyltransferase domain-containing protein</fullName>
    </submittedName>
</protein>
<dbReference type="SUPFAM" id="SSF53335">
    <property type="entry name" value="S-adenosyl-L-methionine-dependent methyltransferases"/>
    <property type="match status" value="1"/>
</dbReference>
<dbReference type="Pfam" id="PF06325">
    <property type="entry name" value="PrmA"/>
    <property type="match status" value="1"/>
</dbReference>
<dbReference type="EMBL" id="DTKQ01000025">
    <property type="protein sequence ID" value="HGZ78965.1"/>
    <property type="molecule type" value="Genomic_DNA"/>
</dbReference>
<dbReference type="Gene3D" id="3.40.50.150">
    <property type="entry name" value="Vaccinia Virus protein VP39"/>
    <property type="match status" value="1"/>
</dbReference>
<accession>A0A832I5X3</accession>
<comment type="caution">
    <text evidence="3">The sequence shown here is derived from an EMBL/GenBank/DDBJ whole genome shotgun (WGS) entry which is preliminary data.</text>
</comment>
<dbReference type="InterPro" id="IPR050078">
    <property type="entry name" value="Ribosomal_L11_MeTrfase_PrmA"/>
</dbReference>
<evidence type="ECO:0000256" key="1">
    <source>
        <dbReference type="ARBA" id="ARBA00022603"/>
    </source>
</evidence>
<dbReference type="PANTHER" id="PTHR43648:SF1">
    <property type="entry name" value="ELECTRON TRANSFER FLAVOPROTEIN BETA SUBUNIT LYSINE METHYLTRANSFERASE"/>
    <property type="match status" value="1"/>
</dbReference>
<evidence type="ECO:0000256" key="2">
    <source>
        <dbReference type="ARBA" id="ARBA00022679"/>
    </source>
</evidence>
<dbReference type="GO" id="GO:0032259">
    <property type="term" value="P:methylation"/>
    <property type="evidence" value="ECO:0007669"/>
    <property type="project" value="UniProtKB-KW"/>
</dbReference>
<organism evidence="3">
    <name type="scientific">Pseudothermotoga hypogea</name>
    <dbReference type="NCBI Taxonomy" id="57487"/>
    <lineage>
        <taxon>Bacteria</taxon>
        <taxon>Thermotogati</taxon>
        <taxon>Thermotogota</taxon>
        <taxon>Thermotogae</taxon>
        <taxon>Thermotogales</taxon>
        <taxon>Thermotogaceae</taxon>
        <taxon>Pseudothermotoga</taxon>
    </lineage>
</organism>
<reference evidence="3" key="1">
    <citation type="journal article" date="2020" name="mSystems">
        <title>Genome- and Community-Level Interaction Insights into Carbon Utilization and Element Cycling Functions of Hydrothermarchaeota in Hydrothermal Sediment.</title>
        <authorList>
            <person name="Zhou Z."/>
            <person name="Liu Y."/>
            <person name="Xu W."/>
            <person name="Pan J."/>
            <person name="Luo Z.H."/>
            <person name="Li M."/>
        </authorList>
    </citation>
    <scope>NUCLEOTIDE SEQUENCE [LARGE SCALE GENOMIC DNA]</scope>
    <source>
        <strain evidence="3">SpSt-86</strain>
    </source>
</reference>
<dbReference type="InterPro" id="IPR029063">
    <property type="entry name" value="SAM-dependent_MTases_sf"/>
</dbReference>
<keyword evidence="2 3" id="KW-0808">Transferase</keyword>
<name>A0A832I5X3_9THEM</name>
<evidence type="ECO:0000313" key="3">
    <source>
        <dbReference type="EMBL" id="HGZ78965.1"/>
    </source>
</evidence>
<proteinExistence type="predicted"/>
<keyword evidence="1 3" id="KW-0489">Methyltransferase</keyword>
<dbReference type="CDD" id="cd02440">
    <property type="entry name" value="AdoMet_MTases"/>
    <property type="match status" value="1"/>
</dbReference>
<gene>
    <name evidence="3" type="ORF">ENW55_03150</name>
</gene>
<dbReference type="PANTHER" id="PTHR43648">
    <property type="entry name" value="ELECTRON TRANSFER FLAVOPROTEIN BETA SUBUNIT LYSINE METHYLTRANSFERASE"/>
    <property type="match status" value="1"/>
</dbReference>